<dbReference type="Proteomes" id="UP000256980">
    <property type="component" value="Unassembled WGS sequence"/>
</dbReference>
<evidence type="ECO:0000313" key="4">
    <source>
        <dbReference type="Proteomes" id="UP000256980"/>
    </source>
</evidence>
<reference evidence="3 4" key="1">
    <citation type="submission" date="2018-07" db="EMBL/GenBank/DDBJ databases">
        <title>Genomic Encyclopedia of Type Strains, Phase III (KMG-III): the genomes of soil and plant-associated and newly described type strains.</title>
        <authorList>
            <person name="Whitman W."/>
        </authorList>
    </citation>
    <scope>NUCLEOTIDE SEQUENCE [LARGE SCALE GENOMIC DNA]</scope>
    <source>
        <strain evidence="3 4">CECT 7946</strain>
    </source>
</reference>
<evidence type="ECO:0000313" key="3">
    <source>
        <dbReference type="EMBL" id="RED43952.1"/>
    </source>
</evidence>
<sequence length="398" mass="44335">MIFNNVYAQCIIDNNLDDAISSIELNHVGETHSYGQSFVSDCNGNIEYFEISNSTQEGYFDVQTIEIYNGTDFNATPIYTQAYDQVTIFSIGESFGFVIDNNIELLSGNVYTIIVTFSGASFLISDTDNYNSGSAIIDGVSQTDKDLFFKVLLSDTNDNCNAGNEYIMGDATNIVSGSSGNTHYLQLLPLSLSNTGYLTGLGYTGISSNGEIRMALYDDLNNAPNNLLAETTIEDFNFGKQTLSVTPVTLSPGNYWISYIVNAPTNTSLWRVDSYEPIEDYYYLALDTFGSDLPNPFVGGTMSINDTKYPLFAEISCDFLNVEEFEYQKIEMYPNPTSGKLYFKGIHKNTAYTIYSLLGKKVLHGKIIDDSFINLSHLNDGLYIVRLENGFNYKFVKE</sequence>
<proteinExistence type="predicted"/>
<accession>A0A3D9H398</accession>
<organism evidence="3 4">
    <name type="scientific">Winogradskyella eximia</name>
    <dbReference type="NCBI Taxonomy" id="262006"/>
    <lineage>
        <taxon>Bacteria</taxon>
        <taxon>Pseudomonadati</taxon>
        <taxon>Bacteroidota</taxon>
        <taxon>Flavobacteriia</taxon>
        <taxon>Flavobacteriales</taxon>
        <taxon>Flavobacteriaceae</taxon>
        <taxon>Winogradskyella</taxon>
    </lineage>
</organism>
<feature type="domain" description="Secretion system C-terminal sorting" evidence="2">
    <location>
        <begin position="332"/>
        <end position="391"/>
    </location>
</feature>
<evidence type="ECO:0000256" key="1">
    <source>
        <dbReference type="ARBA" id="ARBA00022729"/>
    </source>
</evidence>
<dbReference type="InterPro" id="IPR026444">
    <property type="entry name" value="Secre_tail"/>
</dbReference>
<dbReference type="Pfam" id="PF18962">
    <property type="entry name" value="Por_Secre_tail"/>
    <property type="match status" value="1"/>
</dbReference>
<protein>
    <submittedName>
        <fullName evidence="3">Putative secreted protein (Por secretion system target)</fullName>
    </submittedName>
</protein>
<keyword evidence="1" id="KW-0732">Signal</keyword>
<comment type="caution">
    <text evidence="3">The sequence shown here is derived from an EMBL/GenBank/DDBJ whole genome shotgun (WGS) entry which is preliminary data.</text>
</comment>
<keyword evidence="4" id="KW-1185">Reference proteome</keyword>
<dbReference type="NCBIfam" id="TIGR04183">
    <property type="entry name" value="Por_Secre_tail"/>
    <property type="match status" value="1"/>
</dbReference>
<evidence type="ECO:0000259" key="2">
    <source>
        <dbReference type="Pfam" id="PF18962"/>
    </source>
</evidence>
<name>A0A3D9H398_9FLAO</name>
<dbReference type="AlphaFoldDB" id="A0A3D9H398"/>
<dbReference type="EMBL" id="QRDV01000004">
    <property type="protein sequence ID" value="RED43952.1"/>
    <property type="molecule type" value="Genomic_DNA"/>
</dbReference>
<gene>
    <name evidence="3" type="ORF">DFQ10_104143</name>
</gene>